<name>A0A1U7S6D3_ALLSI</name>
<accession>A0A1U7S6D3</accession>
<dbReference type="OrthoDB" id="9937592at2759"/>
<evidence type="ECO:0000313" key="2">
    <source>
        <dbReference type="Proteomes" id="UP000189705"/>
    </source>
</evidence>
<feature type="compositionally biased region" description="Polar residues" evidence="1">
    <location>
        <begin position="51"/>
        <end position="62"/>
    </location>
</feature>
<protein>
    <submittedName>
        <fullName evidence="3">Uncharacterized protein LOC102374403</fullName>
    </submittedName>
</protein>
<organism evidence="2 3">
    <name type="scientific">Alligator sinensis</name>
    <name type="common">Chinese alligator</name>
    <dbReference type="NCBI Taxonomy" id="38654"/>
    <lineage>
        <taxon>Eukaryota</taxon>
        <taxon>Metazoa</taxon>
        <taxon>Chordata</taxon>
        <taxon>Craniata</taxon>
        <taxon>Vertebrata</taxon>
        <taxon>Euteleostomi</taxon>
        <taxon>Archelosauria</taxon>
        <taxon>Archosauria</taxon>
        <taxon>Crocodylia</taxon>
        <taxon>Alligatoridae</taxon>
        <taxon>Alligatorinae</taxon>
        <taxon>Alligator</taxon>
    </lineage>
</organism>
<evidence type="ECO:0000256" key="1">
    <source>
        <dbReference type="SAM" id="MobiDB-lite"/>
    </source>
</evidence>
<evidence type="ECO:0000313" key="3">
    <source>
        <dbReference type="RefSeq" id="XP_006025145.1"/>
    </source>
</evidence>
<dbReference type="InParanoid" id="A0A1U7S6D3"/>
<reference evidence="3" key="1">
    <citation type="submission" date="2025-08" db="UniProtKB">
        <authorList>
            <consortium name="RefSeq"/>
        </authorList>
    </citation>
    <scope>IDENTIFICATION</scope>
</reference>
<dbReference type="eggNOG" id="ENOG502SW3D">
    <property type="taxonomic scope" value="Eukaryota"/>
</dbReference>
<feature type="region of interest" description="Disordered" evidence="1">
    <location>
        <begin position="192"/>
        <end position="244"/>
    </location>
</feature>
<keyword evidence="2" id="KW-1185">Reference proteome</keyword>
<feature type="region of interest" description="Disordered" evidence="1">
    <location>
        <begin position="27"/>
        <end position="173"/>
    </location>
</feature>
<dbReference type="KEGG" id="asn:102374403"/>
<dbReference type="AlphaFoldDB" id="A0A1U7S6D3"/>
<gene>
    <name evidence="3" type="primary">LOC102374403</name>
</gene>
<dbReference type="RefSeq" id="XP_006025145.1">
    <property type="nucleotide sequence ID" value="XM_006025083.2"/>
</dbReference>
<feature type="compositionally biased region" description="Basic and acidic residues" evidence="1">
    <location>
        <begin position="77"/>
        <end position="95"/>
    </location>
</feature>
<feature type="compositionally biased region" description="Polar residues" evidence="1">
    <location>
        <begin position="99"/>
        <end position="115"/>
    </location>
</feature>
<proteinExistence type="predicted"/>
<dbReference type="Proteomes" id="UP000189705">
    <property type="component" value="Unplaced"/>
</dbReference>
<sequence length="461" mass="49429">MDPLAAPPPSSRPSLLQFFRNLFGLRKGARKSQETGAEMEEAGNSRDQEDTNNPAISTTTESEPILPAGNKLMGDPVAKESRGERLEEIVKELKEISLAGTTSSRGDQSPSTPDTSGMEMGDSSDWPMTDLSESSGGIDGSRSEEENHLAGGEGAAPAPDAPDAPAPDGWRSRPSLLQLLRNLLGLRKSTLEGQGASAGVKPMGNIKDQDADNPADPAAAESEPILLSGKQLTGNPLADEPQKNTLEEFVEEIKEELKEISLGGASLIRGMEMGDSPGFANIPVSKEGRMAQELDGKTSGQEVKFMEEASGDTGSLRKARVPQVLLADTDGLASAAGDLPTPVEDFSAEDERERLLKEDLHGESPKEELSPWNKLISMYKQQWKLPVPKENPLEWKKEEGSPVNLTAYGFATPMPHHISAESFGTTVICRLPRDRAEETIDRCGRTEVDLKANGPGAPEEG</sequence>
<dbReference type="GeneID" id="102374403"/>